<evidence type="ECO:0000313" key="2">
    <source>
        <dbReference type="Proteomes" id="UP000787635"/>
    </source>
</evidence>
<reference evidence="1 2" key="1">
    <citation type="submission" date="2020-03" db="EMBL/GenBank/DDBJ databases">
        <title>Roseomonas selenitidurans sp. nov. isolated from urban soil.</title>
        <authorList>
            <person name="Liu H."/>
        </authorList>
    </citation>
    <scope>NUCLEOTIDE SEQUENCE [LARGE SCALE GENOMIC DNA]</scope>
    <source>
        <strain evidence="1 2">BU-1</strain>
    </source>
</reference>
<accession>A0ABX1E635</accession>
<comment type="caution">
    <text evidence="1">The sequence shown here is derived from an EMBL/GenBank/DDBJ whole genome shotgun (WGS) entry which is preliminary data.</text>
</comment>
<evidence type="ECO:0000313" key="1">
    <source>
        <dbReference type="EMBL" id="NKC30997.1"/>
    </source>
</evidence>
<proteinExistence type="predicted"/>
<keyword evidence="2" id="KW-1185">Reference proteome</keyword>
<dbReference type="RefSeq" id="WP_168029456.1">
    <property type="nucleotide sequence ID" value="NZ_JAAVNE010000011.1"/>
</dbReference>
<dbReference type="EMBL" id="JAAVNE010000011">
    <property type="protein sequence ID" value="NKC30997.1"/>
    <property type="molecule type" value="Genomic_DNA"/>
</dbReference>
<gene>
    <name evidence="1" type="ORF">HEQ75_08985</name>
</gene>
<name>A0ABX1E635_9PROT</name>
<organism evidence="1 2">
    <name type="scientific">Falsiroseomonas selenitidurans</name>
    <dbReference type="NCBI Taxonomy" id="2716335"/>
    <lineage>
        <taxon>Bacteria</taxon>
        <taxon>Pseudomonadati</taxon>
        <taxon>Pseudomonadota</taxon>
        <taxon>Alphaproteobacteria</taxon>
        <taxon>Acetobacterales</taxon>
        <taxon>Roseomonadaceae</taxon>
        <taxon>Falsiroseomonas</taxon>
    </lineage>
</organism>
<dbReference type="Proteomes" id="UP000787635">
    <property type="component" value="Unassembled WGS sequence"/>
</dbReference>
<evidence type="ECO:0008006" key="3">
    <source>
        <dbReference type="Google" id="ProtNLM"/>
    </source>
</evidence>
<sequence length="213" mass="23497">MTRQTPPPPRPPRRLVLGLLLLLASLVLPGTTALAQGDPSFTLVNRSGQPIREVYVSASQDQYWGHDLLQTSVLANGAAMPIRIAPGAGCLQDVRVVYADGRPEERRRQDTCRITQMVFGSAAAVQSGRQANPSFNLVNHGGQPVREVYVSSVRDNAWGEDRLGTEVLPPGRHLAVRLPAGDCVNDVRIVWMDGRSEERRRLDTCRLINLVFR</sequence>
<protein>
    <recommendedName>
        <fullName evidence="3">Tat pathway signal sequence domain protein</fullName>
    </recommendedName>
</protein>